<keyword evidence="4" id="KW-0288">FMN</keyword>
<evidence type="ECO:0000259" key="6">
    <source>
        <dbReference type="Pfam" id="PF00881"/>
    </source>
</evidence>
<dbReference type="EMBL" id="JAPDFW010000085">
    <property type="protein sequence ID" value="KAJ5071798.1"/>
    <property type="molecule type" value="Genomic_DNA"/>
</dbReference>
<dbReference type="SUPFAM" id="SSF55469">
    <property type="entry name" value="FMN-dependent nitroreductase-like"/>
    <property type="match status" value="1"/>
</dbReference>
<evidence type="ECO:0000256" key="5">
    <source>
        <dbReference type="ARBA" id="ARBA00023002"/>
    </source>
</evidence>
<evidence type="ECO:0000256" key="3">
    <source>
        <dbReference type="ARBA" id="ARBA00022630"/>
    </source>
</evidence>
<evidence type="ECO:0000256" key="2">
    <source>
        <dbReference type="ARBA" id="ARBA00007118"/>
    </source>
</evidence>
<keyword evidence="5" id="KW-0560">Oxidoreductase</keyword>
<feature type="domain" description="Nitroreductase" evidence="6">
    <location>
        <begin position="73"/>
        <end position="158"/>
    </location>
</feature>
<proteinExistence type="inferred from homology"/>
<dbReference type="Pfam" id="PF00881">
    <property type="entry name" value="Nitroreductase"/>
    <property type="match status" value="1"/>
</dbReference>
<dbReference type="InterPro" id="IPR029479">
    <property type="entry name" value="Nitroreductase"/>
</dbReference>
<comment type="cofactor">
    <cofactor evidence="1">
        <name>FMN</name>
        <dbReference type="ChEBI" id="CHEBI:58210"/>
    </cofactor>
</comment>
<evidence type="ECO:0000256" key="4">
    <source>
        <dbReference type="ARBA" id="ARBA00022643"/>
    </source>
</evidence>
<accession>A0A9Q0LHZ4</accession>
<dbReference type="OrthoDB" id="2094932at2759"/>
<protein>
    <submittedName>
        <fullName evidence="7">Nad(P)h nitroreductase ydgi-related</fullName>
    </submittedName>
</protein>
<dbReference type="GO" id="GO:0016491">
    <property type="term" value="F:oxidoreductase activity"/>
    <property type="evidence" value="ECO:0007669"/>
    <property type="project" value="UniProtKB-KW"/>
</dbReference>
<evidence type="ECO:0000313" key="8">
    <source>
        <dbReference type="Proteomes" id="UP001149090"/>
    </source>
</evidence>
<dbReference type="AlphaFoldDB" id="A0A9Q0LHZ4"/>
<organism evidence="7 8">
    <name type="scientific">Anaeramoeba ignava</name>
    <name type="common">Anaerobic marine amoeba</name>
    <dbReference type="NCBI Taxonomy" id="1746090"/>
    <lineage>
        <taxon>Eukaryota</taxon>
        <taxon>Metamonada</taxon>
        <taxon>Anaeramoebidae</taxon>
        <taxon>Anaeramoeba</taxon>
    </lineage>
</organism>
<gene>
    <name evidence="7" type="ORF">M0811_09958</name>
</gene>
<dbReference type="Gene3D" id="3.40.109.10">
    <property type="entry name" value="NADH Oxidase"/>
    <property type="match status" value="1"/>
</dbReference>
<evidence type="ECO:0000256" key="1">
    <source>
        <dbReference type="ARBA" id="ARBA00001917"/>
    </source>
</evidence>
<comment type="similarity">
    <text evidence="2">Belongs to the nitroreductase family.</text>
</comment>
<comment type="caution">
    <text evidence="7">The sequence shown here is derived from an EMBL/GenBank/DDBJ whole genome shotgun (WGS) entry which is preliminary data.</text>
</comment>
<keyword evidence="8" id="KW-1185">Reference proteome</keyword>
<dbReference type="InterPro" id="IPR000415">
    <property type="entry name" value="Nitroreductase-like"/>
</dbReference>
<name>A0A9Q0LHZ4_ANAIG</name>
<sequence length="184" mass="21098">MEKISTSNNVCEIIKKRKTMRSYIKKEIPKEDLQEILSVTESCPTALNKQGYQIYVVKNQETKDKLCLAAQSQKQVSEADVVLVFFADLERGYQRNSDKKSFFYSVQDATIATSYCQIAAHALGIGCCWVGAFKENEVIKVCKTKKNLRPISMLTLGYTDPEYQKKIEAKGKKRKDPKRMFKFL</sequence>
<dbReference type="PANTHER" id="PTHR43673:SF2">
    <property type="entry name" value="NITROREDUCTASE"/>
    <property type="match status" value="1"/>
</dbReference>
<dbReference type="Proteomes" id="UP001149090">
    <property type="component" value="Unassembled WGS sequence"/>
</dbReference>
<keyword evidence="3" id="KW-0285">Flavoprotein</keyword>
<dbReference type="PANTHER" id="PTHR43673">
    <property type="entry name" value="NAD(P)H NITROREDUCTASE YDGI-RELATED"/>
    <property type="match status" value="1"/>
</dbReference>
<reference evidence="7" key="1">
    <citation type="submission" date="2022-10" db="EMBL/GenBank/DDBJ databases">
        <title>Novel sulphate-reducing endosymbionts in the free-living metamonad Anaeramoeba.</title>
        <authorList>
            <person name="Jerlstrom-Hultqvist J."/>
            <person name="Cepicka I."/>
            <person name="Gallot-Lavallee L."/>
            <person name="Salas-Leiva D."/>
            <person name="Curtis B.A."/>
            <person name="Zahonova K."/>
            <person name="Pipaliya S."/>
            <person name="Dacks J."/>
            <person name="Roger A.J."/>
        </authorList>
    </citation>
    <scope>NUCLEOTIDE SEQUENCE</scope>
    <source>
        <strain evidence="7">BMAN</strain>
    </source>
</reference>
<evidence type="ECO:0000313" key="7">
    <source>
        <dbReference type="EMBL" id="KAJ5071798.1"/>
    </source>
</evidence>